<proteinExistence type="predicted"/>
<evidence type="ECO:0000256" key="1">
    <source>
        <dbReference type="SAM" id="Phobius"/>
    </source>
</evidence>
<keyword evidence="4" id="KW-1185">Reference proteome</keyword>
<dbReference type="Gene3D" id="2.60.40.10">
    <property type="entry name" value="Immunoglobulins"/>
    <property type="match status" value="1"/>
</dbReference>
<name>A0A5C6QHH3_9GAMM</name>
<accession>A0A5C6QHH3</accession>
<evidence type="ECO:0000313" key="4">
    <source>
        <dbReference type="Proteomes" id="UP000321822"/>
    </source>
</evidence>
<dbReference type="InterPro" id="IPR011123">
    <property type="entry name" value="Y_Y_Y"/>
</dbReference>
<protein>
    <recommendedName>
        <fullName evidence="2">Two component regulator three Y domain-containing protein</fullName>
    </recommendedName>
</protein>
<feature type="domain" description="Two component regulator three Y" evidence="2">
    <location>
        <begin position="690"/>
        <end position="737"/>
    </location>
</feature>
<gene>
    <name evidence="3" type="ORF">ESZ36_12290</name>
</gene>
<reference evidence="3 4" key="1">
    <citation type="submission" date="2019-07" db="EMBL/GenBank/DDBJ databases">
        <title>Genomes of sea-ice associated Colwellia species.</title>
        <authorList>
            <person name="Bowman J.P."/>
        </authorList>
    </citation>
    <scope>NUCLEOTIDE SEQUENCE [LARGE SCALE GENOMIC DNA]</scope>
    <source>
        <strain evidence="3 4">ACAM 459</strain>
    </source>
</reference>
<dbReference type="InterPro" id="IPR013783">
    <property type="entry name" value="Ig-like_fold"/>
</dbReference>
<dbReference type="Gene3D" id="2.130.10.10">
    <property type="entry name" value="YVTN repeat-like/Quinoprotein amine dehydrogenase"/>
    <property type="match status" value="3"/>
</dbReference>
<dbReference type="SUPFAM" id="SSF63829">
    <property type="entry name" value="Calcium-dependent phosphotriesterase"/>
    <property type="match status" value="1"/>
</dbReference>
<organism evidence="3 4">
    <name type="scientific">Colwellia demingiae</name>
    <dbReference type="NCBI Taxonomy" id="89401"/>
    <lineage>
        <taxon>Bacteria</taxon>
        <taxon>Pseudomonadati</taxon>
        <taxon>Pseudomonadota</taxon>
        <taxon>Gammaproteobacteria</taxon>
        <taxon>Alteromonadales</taxon>
        <taxon>Colwelliaceae</taxon>
        <taxon>Colwellia</taxon>
    </lineage>
</organism>
<keyword evidence="1" id="KW-0472">Membrane</keyword>
<keyword evidence="1" id="KW-1133">Transmembrane helix</keyword>
<dbReference type="OrthoDB" id="6218219at2"/>
<feature type="transmembrane region" description="Helical" evidence="1">
    <location>
        <begin position="756"/>
        <end position="775"/>
    </location>
</feature>
<dbReference type="EMBL" id="VOLT01000005">
    <property type="protein sequence ID" value="TWX68042.1"/>
    <property type="molecule type" value="Genomic_DNA"/>
</dbReference>
<keyword evidence="1" id="KW-0812">Transmembrane</keyword>
<evidence type="ECO:0000259" key="2">
    <source>
        <dbReference type="Pfam" id="PF07495"/>
    </source>
</evidence>
<dbReference type="Proteomes" id="UP000321822">
    <property type="component" value="Unassembled WGS sequence"/>
</dbReference>
<dbReference type="InterPro" id="IPR015943">
    <property type="entry name" value="WD40/YVTN_repeat-like_dom_sf"/>
</dbReference>
<dbReference type="AlphaFoldDB" id="A0A5C6QHH3"/>
<sequence length="977" mass="111138">MLIKYLTLGQKKIIKMILENPLTCWYKSQAFMMACHKFLSPVEKKSTIKVSHKVSFDIQLNKIFKAKFSILLVLSLLSVSFLSEANNATSIKTLSNVNKILQDKDGFVWLAGQQGLTRVDANSNITFSLSNKEWPLPYSWIHNMSLVDDKLLLATETHGLWLFHTKNGTVKKVPVNIPRQSHFDAVMFKDQYYINAPNKLYRYNPSTKKTNVIDNNIIIDHLVHNQRHLYIANDEGLFQLEDDLLINVIDEPITALTALSNAVIAITAKKIYRLSDDGKISSIKHNETIYGLTKAFNSDDFFTVNKKNIITKYDGLILSKIPHHYGQSKTVRIRDIFHDASGVLWLVSNQGVEQVNENYITNHEVIFDIPINANEMKLFNNEIIIGSYGAGLQNFLKPIFKPSTNTDFTKEGLKIFDAIEVNESLYIASLDGLWRYDKSQGKVTKLNIIAEQLVLKLKHENNLLYIATNIDGLYIYDLNSKKIINHIDVKKGLSSPEIIDVLPLEDGKIWIANSRNISIYEEATNAITTLNSPNKSKVVSFVLADNKIFASTLGDGILVFNQQGDLLAQLSKGQSFTEMLSINDDVWASGQPGLYRISPKNYQVTMIENTQQYSFVSSMLVKDDTLYAIHYSGILALDLSEKEQFNPNVMISKTTISGKAYLLNKTIEIESGNDVITFDLASLDYRPGLAKKYQYRINNSQWQQISNNQLTLTGLASGHYNIEIMATNSLGHWSDVKAYTEIDVAYPWYWTVELKIIYIILILFVVLLTSWLLYLRTKSIRNIHNLLKDDMRNCGRVMKTIQRNLQLTSTSLASNEVEQSKQLIEKSILVLKESLDSQEPDSLAGKDLTVAIPFLANYIHSKYEVKLHCTLDDKIDSLNYELRSDVYKVIFEALMSAIFNSEAQNFNLTLQEVKQKLWLTINSDNDSFNQLNSRIDFDLASYTIRQITRKHHASINTFDNDDGSSQLVISFPLMTLN</sequence>
<comment type="caution">
    <text evidence="3">The sequence shown here is derived from an EMBL/GenBank/DDBJ whole genome shotgun (WGS) entry which is preliminary data.</text>
</comment>
<dbReference type="Pfam" id="PF07495">
    <property type="entry name" value="Y_Y_Y"/>
    <property type="match status" value="1"/>
</dbReference>
<dbReference type="SUPFAM" id="SSF101898">
    <property type="entry name" value="NHL repeat"/>
    <property type="match status" value="1"/>
</dbReference>
<evidence type="ECO:0000313" key="3">
    <source>
        <dbReference type="EMBL" id="TWX68042.1"/>
    </source>
</evidence>